<reference evidence="2" key="1">
    <citation type="submission" date="2021-01" db="EMBL/GenBank/DDBJ databases">
        <authorList>
            <person name="Corre E."/>
            <person name="Pelletier E."/>
            <person name="Niang G."/>
            <person name="Scheremetjew M."/>
            <person name="Finn R."/>
            <person name="Kale V."/>
            <person name="Holt S."/>
            <person name="Cochrane G."/>
            <person name="Meng A."/>
            <person name="Brown T."/>
            <person name="Cohen L."/>
        </authorList>
    </citation>
    <scope>NUCLEOTIDE SEQUENCE</scope>
    <source>
        <strain evidence="2">CCAP979/52</strain>
    </source>
</reference>
<dbReference type="PROSITE" id="PS50106">
    <property type="entry name" value="PDZ"/>
    <property type="match status" value="1"/>
</dbReference>
<feature type="domain" description="PDZ" evidence="1">
    <location>
        <begin position="64"/>
        <end position="141"/>
    </location>
</feature>
<dbReference type="PANTHER" id="PTHR47661:SF2">
    <property type="entry name" value="PHOSPHOGLUCAN PHOSPHATASE LSF1, CHLOROPLASTIC"/>
    <property type="match status" value="1"/>
</dbReference>
<dbReference type="InterPro" id="IPR036034">
    <property type="entry name" value="PDZ_sf"/>
</dbReference>
<organism evidence="2">
    <name type="scientific">Cryptomonas curvata</name>
    <dbReference type="NCBI Taxonomy" id="233186"/>
    <lineage>
        <taxon>Eukaryota</taxon>
        <taxon>Cryptophyceae</taxon>
        <taxon>Cryptomonadales</taxon>
        <taxon>Cryptomonadaceae</taxon>
        <taxon>Cryptomonas</taxon>
    </lineage>
</organism>
<dbReference type="EMBL" id="HBEZ01044122">
    <property type="protein sequence ID" value="CAD8646562.1"/>
    <property type="molecule type" value="Transcribed_RNA"/>
</dbReference>
<dbReference type="SUPFAM" id="SSF50156">
    <property type="entry name" value="PDZ domain-like"/>
    <property type="match status" value="1"/>
</dbReference>
<protein>
    <recommendedName>
        <fullName evidence="1">PDZ domain-containing protein</fullName>
    </recommendedName>
</protein>
<name>A0A7S0MPF4_9CRYP</name>
<proteinExistence type="predicted"/>
<dbReference type="PANTHER" id="PTHR47661">
    <property type="entry name" value="PHOSPHOGLUCAN PHOSPHATASE LSF1, CHLOROPLASTIC"/>
    <property type="match status" value="1"/>
</dbReference>
<dbReference type="Gene3D" id="2.30.42.10">
    <property type="match status" value="1"/>
</dbReference>
<accession>A0A7S0MPF4</accession>
<gene>
    <name evidence="2" type="ORF">CCUR1050_LOCUS24247</name>
</gene>
<sequence>MQSFITVINPFKYFTSIKLNKKKPSTFLTSLSGQYKYNIFQDGSDRAKRSVNNEERYAIIQKPLGIVLEEAEDGMVCIVKISPNGNAAKSGFDIRVGDIIIAVSATFGDEVWSTRGVGLEMVLKSIKIRSGDFVTIVLESENQNENQKNLASENALQRRKDAREKFGSPVILDPITLTPVNTKNEAEKKGNFFKFF</sequence>
<dbReference type="AlphaFoldDB" id="A0A7S0MPF4"/>
<dbReference type="InterPro" id="IPR001478">
    <property type="entry name" value="PDZ"/>
</dbReference>
<evidence type="ECO:0000313" key="2">
    <source>
        <dbReference type="EMBL" id="CAD8646562.1"/>
    </source>
</evidence>
<evidence type="ECO:0000259" key="1">
    <source>
        <dbReference type="PROSITE" id="PS50106"/>
    </source>
</evidence>